<keyword evidence="2" id="KW-1185">Reference proteome</keyword>
<sequence length="1338" mass="151683">MKTLNRILTYTTAIPALAIMSATCTFASTQPYQRQAISNLHVNDFAQDEMGFMWIATANGLSRCNGLEGYDIYYNDPANPESLPNNQVTALTVTDGKLWIATNGGVASKPTGSNTFTCYTPADNPADIIAAGGFIAYGGKMFCYGTKGLYEIDTIENKLHKRVALNKTVRAAHDDNNGRLWIIDDNNLICCNKELKPIETVKFPAGTSVNKMTRHGKTIFITTDCGILRLDTNSKTLKHDNLDSSLKNEKIYNLTPVNDTLFLATTATNGLIAYNPTNGRTTTHINGTRLSDIPSNDVTTTYIDRDKNLWVGTFNKGYTIFSNRPRIFNMNHELCDIFTDKFVTRITNDRQDRFWVGTRYNGLACFDPNSGKSREFNSRNTQWLAKYPMDFVQEIFCDSRNRLWIGYNNDLVICQIQPDGTLTHLHSLPSVTDVVSTAEDDEGRIWLGLTRKGLYVFSPDLKLTANVNLPHAENITCIRRFDKSHMLFSAYGTGLYTINTKTMTAEPFDREQTKDCINAIDLLLADNGQLWIGTYGSGVFSYDLDKRAIHSYNGLISNDIVALLEDSDHNIFMSSSYGLYRYDPQTEKLTTYLETQGTLGNQYHEKSRHIDKYGNLYFGGNSGLQQVVPANMLKKTADTPLYLTNVELLTNKNSNPPNRYTPDYSTINEMSLGHKDNSIRLEFAGITYDSPLEYAYKLDGFDKDWIMSGNHNQALYSNLPAGHYKLLVKSRYDNEWSHPVKLLQLTISPSPWLHPMAKAAYVVVILMLIILFNHLYLRIRLERRRYMMAEEQVLKERDSTQRKINFFNNLSHEIRTPVSLIYAPVKYLHSNIESLTSEKVKSTLDYIDRNVDRLLNLTNQLLKFHEVQQDTLPLKVGRYDCVAQLEAIVRIYNIYAAEKGQSVEFVSPYKSYECTYDYDKLEKIVNNLLFNATKYTPENGNIIVKLEITKLPEGFNKATDYNYMEIQVIDDGIGMSHAEMPRIFQRFKRLMGCSAKDKINGYGVGLSYVKELVACHKGTITPRCNPIKGMTFIVAIPVDDAAFSSDEHKTEADIKDTDKQLTTKPATNTDTADIPESDEADKPRILLVEDNEELLEFEAAMFRGKYEVFTATNGLQGLEIARKEMPNVVISDILMPQMDGYDLCRHIKTDMDTCHISVILLTAKTMDEDRITGFKVGADMYIDKPFNPEIIQSVVENIIAKQERNKINIINTTADSSKQLEEEEDLNPLDRKFLSKLYSYINENMSNSELNVNILGKDLGFSRTNFYRKIKMLTGVTPNDLLRMCRLNRAAELLLTKQHTIGEISDICGFGTQSHFSSLFKKHFGVSPRDYIGGGPKE</sequence>
<comment type="caution">
    <text evidence="1">The sequence shown here is derived from an EMBL/GenBank/DDBJ whole genome shotgun (WGS) entry which is preliminary data.</text>
</comment>
<dbReference type="Proteomes" id="UP000305401">
    <property type="component" value="Unassembled WGS sequence"/>
</dbReference>
<organism evidence="1 2">
    <name type="scientific">Muribaculum caecicola</name>
    <dbReference type="NCBI Taxonomy" id="3038144"/>
    <lineage>
        <taxon>Bacteria</taxon>
        <taxon>Pseudomonadati</taxon>
        <taxon>Bacteroidota</taxon>
        <taxon>Bacteroidia</taxon>
        <taxon>Bacteroidales</taxon>
        <taxon>Muribaculaceae</taxon>
        <taxon>Muribaculum</taxon>
    </lineage>
</organism>
<evidence type="ECO:0000313" key="2">
    <source>
        <dbReference type="Proteomes" id="UP000305401"/>
    </source>
</evidence>
<dbReference type="EMBL" id="SSTG01000036">
    <property type="protein sequence ID" value="THG53140.1"/>
    <property type="molecule type" value="Genomic_DNA"/>
</dbReference>
<evidence type="ECO:0000313" key="1">
    <source>
        <dbReference type="EMBL" id="THG53140.1"/>
    </source>
</evidence>
<reference evidence="1" key="1">
    <citation type="submission" date="2019-04" db="EMBL/GenBank/DDBJ databases">
        <title>Microbes associate with the intestines of laboratory mice.</title>
        <authorList>
            <person name="Navarre W."/>
            <person name="Wong E."/>
            <person name="Huang K.C."/>
            <person name="Tropini C."/>
            <person name="Ng K."/>
            <person name="Yu B."/>
        </authorList>
    </citation>
    <scope>NUCLEOTIDE SEQUENCE</scope>
    <source>
        <strain evidence="1">NM86_A22</strain>
    </source>
</reference>
<gene>
    <name evidence="1" type="ORF">E5990_04460</name>
</gene>
<accession>A0AC61S6E1</accession>
<proteinExistence type="predicted"/>
<name>A0AC61S6E1_9BACT</name>
<protein>
    <submittedName>
        <fullName evidence="1">Response regulator</fullName>
    </submittedName>
</protein>